<feature type="non-terminal residue" evidence="2">
    <location>
        <position position="233"/>
    </location>
</feature>
<feature type="non-terminal residue" evidence="2">
    <location>
        <position position="1"/>
    </location>
</feature>
<reference evidence="2" key="1">
    <citation type="submission" date="2020-02" db="EMBL/GenBank/DDBJ databases">
        <authorList>
            <person name="Meier V. D."/>
        </authorList>
    </citation>
    <scope>NUCLEOTIDE SEQUENCE</scope>
    <source>
        <strain evidence="2">AVDCRST_MAG91</strain>
    </source>
</reference>
<feature type="compositionally biased region" description="Low complexity" evidence="1">
    <location>
        <begin position="214"/>
        <end position="227"/>
    </location>
</feature>
<keyword evidence="2" id="KW-0413">Isomerase</keyword>
<feature type="compositionally biased region" description="Low complexity" evidence="1">
    <location>
        <begin position="92"/>
        <end position="104"/>
    </location>
</feature>
<evidence type="ECO:0000313" key="2">
    <source>
        <dbReference type="EMBL" id="CAA9486353.1"/>
    </source>
</evidence>
<accession>A0A6J4S174</accession>
<dbReference type="EC" id="5.5.1.4" evidence="2"/>
<gene>
    <name evidence="2" type="ORF">AVDCRST_MAG91-303</name>
</gene>
<feature type="region of interest" description="Disordered" evidence="1">
    <location>
        <begin position="154"/>
        <end position="233"/>
    </location>
</feature>
<feature type="region of interest" description="Disordered" evidence="1">
    <location>
        <begin position="1"/>
        <end position="104"/>
    </location>
</feature>
<evidence type="ECO:0000256" key="1">
    <source>
        <dbReference type="SAM" id="MobiDB-lite"/>
    </source>
</evidence>
<feature type="compositionally biased region" description="Basic and acidic residues" evidence="1">
    <location>
        <begin position="54"/>
        <end position="65"/>
    </location>
</feature>
<dbReference type="GO" id="GO:0004512">
    <property type="term" value="F:inositol-3-phosphate synthase activity"/>
    <property type="evidence" value="ECO:0007669"/>
    <property type="project" value="UniProtKB-EC"/>
</dbReference>
<proteinExistence type="predicted"/>
<feature type="compositionally biased region" description="Basic residues" evidence="1">
    <location>
        <begin position="1"/>
        <end position="13"/>
    </location>
</feature>
<organism evidence="2">
    <name type="scientific">uncultured Sphingomonadaceae bacterium</name>
    <dbReference type="NCBI Taxonomy" id="169976"/>
    <lineage>
        <taxon>Bacteria</taxon>
        <taxon>Pseudomonadati</taxon>
        <taxon>Pseudomonadota</taxon>
        <taxon>Alphaproteobacteria</taxon>
        <taxon>Sphingomonadales</taxon>
        <taxon>Sphingomonadaceae</taxon>
        <taxon>environmental samples</taxon>
    </lineage>
</organism>
<name>A0A6J4S174_9SPHN</name>
<dbReference type="AlphaFoldDB" id="A0A6J4S174"/>
<dbReference type="EMBL" id="CADCVX010000073">
    <property type="protein sequence ID" value="CAA9486353.1"/>
    <property type="molecule type" value="Genomic_DNA"/>
</dbReference>
<sequence length="233" mass="25477">GRVRARARRKRRGNQPGDALRLCRDHQRHAVRQLCAEPRGGRAAIDNACGAAGRPDRGQGRQDRPDADEDGDRPGAARPRSARGRLVLDQHPGQPRRPGARRPALACVQARHQEERPRPDARLPCRGPCRAHSLLQAARRRQGGLGQYRHLRLPRREDADQDQLPVQGLGPCRPARDRDRARARPGAATRARRRAGAAGPVLQGPADERRPRSGARVPGTAAGAGPVARRRGL</sequence>
<protein>
    <submittedName>
        <fullName evidence="2">Inositol-1-phosphate synthase</fullName>
        <ecNumber evidence="2">5.5.1.4</ecNumber>
    </submittedName>
</protein>